<dbReference type="AlphaFoldDB" id="A0A0E9Q3P0"/>
<feature type="region of interest" description="Disordered" evidence="1">
    <location>
        <begin position="19"/>
        <end position="49"/>
    </location>
</feature>
<proteinExistence type="predicted"/>
<feature type="compositionally biased region" description="Basic and acidic residues" evidence="1">
    <location>
        <begin position="24"/>
        <end position="34"/>
    </location>
</feature>
<reference evidence="2" key="1">
    <citation type="submission" date="2014-11" db="EMBL/GenBank/DDBJ databases">
        <authorList>
            <person name="Amaro Gonzalez C."/>
        </authorList>
    </citation>
    <scope>NUCLEOTIDE SEQUENCE</scope>
</reference>
<protein>
    <submittedName>
        <fullName evidence="2">Uncharacterized protein</fullName>
    </submittedName>
</protein>
<accession>A0A0E9Q3P0</accession>
<reference evidence="2" key="2">
    <citation type="journal article" date="2015" name="Fish Shellfish Immunol.">
        <title>Early steps in the European eel (Anguilla anguilla)-Vibrio vulnificus interaction in the gills: Role of the RtxA13 toxin.</title>
        <authorList>
            <person name="Callol A."/>
            <person name="Pajuelo D."/>
            <person name="Ebbesson L."/>
            <person name="Teles M."/>
            <person name="MacKenzie S."/>
            <person name="Amaro C."/>
        </authorList>
    </citation>
    <scope>NUCLEOTIDE SEQUENCE</scope>
</reference>
<sequence length="49" mass="5350">MIMGMGFIPLGPADCKWAVGPHSKTQDRDVKNGVEADESQAQTTEKVFQ</sequence>
<evidence type="ECO:0000313" key="2">
    <source>
        <dbReference type="EMBL" id="JAH11344.1"/>
    </source>
</evidence>
<feature type="compositionally biased region" description="Polar residues" evidence="1">
    <location>
        <begin position="39"/>
        <end position="49"/>
    </location>
</feature>
<organism evidence="2">
    <name type="scientific">Anguilla anguilla</name>
    <name type="common">European freshwater eel</name>
    <name type="synonym">Muraena anguilla</name>
    <dbReference type="NCBI Taxonomy" id="7936"/>
    <lineage>
        <taxon>Eukaryota</taxon>
        <taxon>Metazoa</taxon>
        <taxon>Chordata</taxon>
        <taxon>Craniata</taxon>
        <taxon>Vertebrata</taxon>
        <taxon>Euteleostomi</taxon>
        <taxon>Actinopterygii</taxon>
        <taxon>Neopterygii</taxon>
        <taxon>Teleostei</taxon>
        <taxon>Anguilliformes</taxon>
        <taxon>Anguillidae</taxon>
        <taxon>Anguilla</taxon>
    </lineage>
</organism>
<evidence type="ECO:0000256" key="1">
    <source>
        <dbReference type="SAM" id="MobiDB-lite"/>
    </source>
</evidence>
<name>A0A0E9Q3P0_ANGAN</name>
<dbReference type="EMBL" id="GBXM01097233">
    <property type="protein sequence ID" value="JAH11344.1"/>
    <property type="molecule type" value="Transcribed_RNA"/>
</dbReference>